<evidence type="ECO:0000256" key="5">
    <source>
        <dbReference type="ARBA" id="ARBA00023136"/>
    </source>
</evidence>
<gene>
    <name evidence="6" type="primary">wzx</name>
</gene>
<evidence type="ECO:0000256" key="4">
    <source>
        <dbReference type="ARBA" id="ARBA00022989"/>
    </source>
</evidence>
<dbReference type="PANTHER" id="PTHR30250">
    <property type="entry name" value="PST FAMILY PREDICTED COLANIC ACID TRANSPORTER"/>
    <property type="match status" value="1"/>
</dbReference>
<dbReference type="PATRIC" id="fig|470.1346.peg.1082"/>
<dbReference type="InterPro" id="IPR050833">
    <property type="entry name" value="Poly_Biosynth_Transport"/>
</dbReference>
<dbReference type="AlphaFoldDB" id="A0A0U3U9R3"/>
<evidence type="ECO:0000256" key="3">
    <source>
        <dbReference type="ARBA" id="ARBA00022692"/>
    </source>
</evidence>
<dbReference type="RefSeq" id="WP_000950006.1">
    <property type="nucleotide sequence ID" value="NZ_CP076801.1"/>
</dbReference>
<evidence type="ECO:0000256" key="2">
    <source>
        <dbReference type="ARBA" id="ARBA00022475"/>
    </source>
</evidence>
<sequence length="406" mass="45835">MLSLLNKAKFLLSGNILFAFSQWLILIFISHFSDNEAVGAYTYALALVTPVFMLTNLQLRPIVVAEFNLNSNFNYKSYFSLRFYSIFLAILVSFLLSFLSTSNVWKVVLLLGCIKALEAISDIIYAYYNAQGKTKLISLSLTVKSLSLILIFGSLLYFYNLLNFGLIGVILIYVLTLLLIDFRNIGLNKKYFYLNIVDFKNIIILALPLGISVMLVALQSNIPRFFLEKFFNLESVGVFSVFYYFIIVGGIVINSICQFISPKFSILFKENKMHELKKITMQAWGMATFLGISGLIVSITLGDFFVNILYGSHYLVWIDILNIIMFAGLFTYLSVVNGYLMTSLGLIKIQLPLFLFLTIFTLVLCWTLIPAYGLLGAAWATVASSAAQFILSTLILYMNMVRKVDA</sequence>
<comment type="subcellular location">
    <subcellularLocation>
        <location evidence="1">Cell membrane</location>
        <topology evidence="1">Multi-pass membrane protein</topology>
    </subcellularLocation>
</comment>
<evidence type="ECO:0000313" key="6">
    <source>
        <dbReference type="EMBL" id="ALV86823.1"/>
    </source>
</evidence>
<dbReference type="PANTHER" id="PTHR30250:SF11">
    <property type="entry name" value="O-ANTIGEN TRANSPORTER-RELATED"/>
    <property type="match status" value="1"/>
</dbReference>
<keyword evidence="3" id="KW-0812">Transmembrane</keyword>
<name>A0A0U3U9R3_ACIBA</name>
<accession>A0A0U3U9R3</accession>
<keyword evidence="5" id="KW-0472">Membrane</keyword>
<dbReference type="GO" id="GO:0005886">
    <property type="term" value="C:plasma membrane"/>
    <property type="evidence" value="ECO:0007669"/>
    <property type="project" value="UniProtKB-SubCell"/>
</dbReference>
<protein>
    <submittedName>
        <fullName evidence="6">Wzx</fullName>
    </submittedName>
</protein>
<organism evidence="6">
    <name type="scientific">Acinetobacter baumannii</name>
    <dbReference type="NCBI Taxonomy" id="470"/>
    <lineage>
        <taxon>Bacteria</taxon>
        <taxon>Pseudomonadati</taxon>
        <taxon>Pseudomonadota</taxon>
        <taxon>Gammaproteobacteria</taxon>
        <taxon>Moraxellales</taxon>
        <taxon>Moraxellaceae</taxon>
        <taxon>Acinetobacter</taxon>
        <taxon>Acinetobacter calcoaceticus/baumannii complex</taxon>
    </lineage>
</organism>
<reference evidence="6" key="1">
    <citation type="submission" date="2015-11" db="EMBL/GenBank/DDBJ databases">
        <title>Acinetobacter baumannii KL19 capsule biosynthesis gene cluster.</title>
        <authorList>
            <person name="Kenyon J.J."/>
            <person name="Hall R.M."/>
        </authorList>
    </citation>
    <scope>NUCLEOTIDE SEQUENCE</scope>
    <source>
        <strain evidence="6">RBH2</strain>
    </source>
</reference>
<proteinExistence type="predicted"/>
<keyword evidence="4" id="KW-1133">Transmembrane helix</keyword>
<keyword evidence="2" id="KW-1003">Cell membrane</keyword>
<dbReference type="EMBL" id="KU165787">
    <property type="protein sequence ID" value="ALV86823.1"/>
    <property type="molecule type" value="Genomic_DNA"/>
</dbReference>
<evidence type="ECO:0000256" key="1">
    <source>
        <dbReference type="ARBA" id="ARBA00004651"/>
    </source>
</evidence>